<proteinExistence type="predicted"/>
<sequence>MKNKKQKARKQKKRKRKRQGQKGRRKWRDDRRGKGTFLKNIWHWRMSRATAHRPLFCRDQEYTHHLEQTPHSLFINPPRTF</sequence>
<comment type="caution">
    <text evidence="2">The sequence shown here is derived from an EMBL/GenBank/DDBJ whole genome shotgun (WGS) entry which is preliminary data.</text>
</comment>
<dbReference type="AlphaFoldDB" id="A0AAV0IUW7"/>
<reference evidence="2" key="1">
    <citation type="submission" date="2022-08" db="EMBL/GenBank/DDBJ databases">
        <authorList>
            <person name="Gutierrez-Valencia J."/>
        </authorList>
    </citation>
    <scope>NUCLEOTIDE SEQUENCE</scope>
</reference>
<dbReference type="EMBL" id="CAMGYJ010000004">
    <property type="protein sequence ID" value="CAI0400115.1"/>
    <property type="molecule type" value="Genomic_DNA"/>
</dbReference>
<evidence type="ECO:0000313" key="2">
    <source>
        <dbReference type="EMBL" id="CAI0400115.1"/>
    </source>
</evidence>
<keyword evidence="3" id="KW-1185">Reference proteome</keyword>
<feature type="compositionally biased region" description="Basic residues" evidence="1">
    <location>
        <begin position="1"/>
        <end position="26"/>
    </location>
</feature>
<gene>
    <name evidence="2" type="ORF">LITE_LOCUS10605</name>
</gene>
<accession>A0AAV0IUW7</accession>
<protein>
    <submittedName>
        <fullName evidence="2">Uncharacterized protein</fullName>
    </submittedName>
</protein>
<evidence type="ECO:0000313" key="3">
    <source>
        <dbReference type="Proteomes" id="UP001154282"/>
    </source>
</evidence>
<feature type="region of interest" description="Disordered" evidence="1">
    <location>
        <begin position="1"/>
        <end position="33"/>
    </location>
</feature>
<dbReference type="Proteomes" id="UP001154282">
    <property type="component" value="Unassembled WGS sequence"/>
</dbReference>
<name>A0AAV0IUW7_9ROSI</name>
<evidence type="ECO:0000256" key="1">
    <source>
        <dbReference type="SAM" id="MobiDB-lite"/>
    </source>
</evidence>
<organism evidence="2 3">
    <name type="scientific">Linum tenue</name>
    <dbReference type="NCBI Taxonomy" id="586396"/>
    <lineage>
        <taxon>Eukaryota</taxon>
        <taxon>Viridiplantae</taxon>
        <taxon>Streptophyta</taxon>
        <taxon>Embryophyta</taxon>
        <taxon>Tracheophyta</taxon>
        <taxon>Spermatophyta</taxon>
        <taxon>Magnoliopsida</taxon>
        <taxon>eudicotyledons</taxon>
        <taxon>Gunneridae</taxon>
        <taxon>Pentapetalae</taxon>
        <taxon>rosids</taxon>
        <taxon>fabids</taxon>
        <taxon>Malpighiales</taxon>
        <taxon>Linaceae</taxon>
        <taxon>Linum</taxon>
    </lineage>
</organism>